<accession>A0A4S1WCV6</accession>
<evidence type="ECO:0000256" key="1">
    <source>
        <dbReference type="SAM" id="MobiDB-lite"/>
    </source>
</evidence>
<protein>
    <submittedName>
        <fullName evidence="2">Uncharacterized protein</fullName>
    </submittedName>
</protein>
<sequence>MADYDRKPDTSIIGRDADAARGDALLDQRARTASERAGGTVDGTAEAEECEGFDIVFEREEPANGAH</sequence>
<name>A0A4S1WCV6_9SPHN</name>
<feature type="region of interest" description="Disordered" evidence="1">
    <location>
        <begin position="1"/>
        <end position="21"/>
    </location>
</feature>
<dbReference type="AlphaFoldDB" id="A0A4S1WCV6"/>
<proteinExistence type="predicted"/>
<reference evidence="2 3" key="1">
    <citation type="submission" date="2019-04" db="EMBL/GenBank/DDBJ databases">
        <title>Sphingomonas psychrotolerans sp. nov., isolated from soil in the Tianshan Mountains, Xinjiang, China.</title>
        <authorList>
            <person name="Luo Y."/>
            <person name="Sheng H."/>
        </authorList>
    </citation>
    <scope>NUCLEOTIDE SEQUENCE [LARGE SCALE GENOMIC DNA]</scope>
    <source>
        <strain evidence="2 3">KIS18-15</strain>
    </source>
</reference>
<dbReference type="Proteomes" id="UP000309848">
    <property type="component" value="Unassembled WGS sequence"/>
</dbReference>
<evidence type="ECO:0000313" key="2">
    <source>
        <dbReference type="EMBL" id="TGX40778.1"/>
    </source>
</evidence>
<dbReference type="EMBL" id="SRXU01000006">
    <property type="protein sequence ID" value="TGX40778.1"/>
    <property type="molecule type" value="Genomic_DNA"/>
</dbReference>
<dbReference type="RefSeq" id="WP_135986356.1">
    <property type="nucleotide sequence ID" value="NZ_JAASQM010000005.1"/>
</dbReference>
<keyword evidence="3" id="KW-1185">Reference proteome</keyword>
<evidence type="ECO:0000313" key="3">
    <source>
        <dbReference type="Proteomes" id="UP000309848"/>
    </source>
</evidence>
<gene>
    <name evidence="2" type="ORF">E5A74_14955</name>
</gene>
<organism evidence="2 3">
    <name type="scientific">Sphingomonas naasensis</name>
    <dbReference type="NCBI Taxonomy" id="1344951"/>
    <lineage>
        <taxon>Bacteria</taxon>
        <taxon>Pseudomonadati</taxon>
        <taxon>Pseudomonadota</taxon>
        <taxon>Alphaproteobacteria</taxon>
        <taxon>Sphingomonadales</taxon>
        <taxon>Sphingomonadaceae</taxon>
        <taxon>Sphingomonas</taxon>
    </lineage>
</organism>
<comment type="caution">
    <text evidence="2">The sequence shown here is derived from an EMBL/GenBank/DDBJ whole genome shotgun (WGS) entry which is preliminary data.</text>
</comment>
<dbReference type="OrthoDB" id="7580008at2"/>